<dbReference type="Gene3D" id="1.20.950.20">
    <property type="entry name" value="Transmembrane di-heme cytochromes, Chain C"/>
    <property type="match status" value="1"/>
</dbReference>
<evidence type="ECO:0000256" key="4">
    <source>
        <dbReference type="ARBA" id="ARBA00022989"/>
    </source>
</evidence>
<keyword evidence="5 6" id="KW-0472">Membrane</keyword>
<comment type="caution">
    <text evidence="8">The sequence shown here is derived from an EMBL/GenBank/DDBJ whole genome shotgun (WGS) entry which is preliminary data.</text>
</comment>
<sequence>MHQVRVWDLPIRLFHWALVSAVALSFYTMKTGGAPFVFPVEIHGRVGLVVLGLLLFRWGWALGGSQHARLWHFLHGPGAIVDYLRSLRRGPLPPYAGHNPLGGLAVLAMLVSLSVQAISGLFLSDDIFFQAPLHDRVSTEISDTLCTLHHWNAQLLIGLIGLHLVALVVHRAKGERLVGAMLTGRKRLPGRPADRVDDGADPARGNPWLAAVLVLVAVGVVGWLWQL</sequence>
<evidence type="ECO:0000256" key="6">
    <source>
        <dbReference type="SAM" id="Phobius"/>
    </source>
</evidence>
<organism evidence="8 9">
    <name type="scientific">Halomonas ventosae</name>
    <dbReference type="NCBI Taxonomy" id="229007"/>
    <lineage>
        <taxon>Bacteria</taxon>
        <taxon>Pseudomonadati</taxon>
        <taxon>Pseudomonadota</taxon>
        <taxon>Gammaproteobacteria</taxon>
        <taxon>Oceanospirillales</taxon>
        <taxon>Halomonadaceae</taxon>
        <taxon>Halomonas</taxon>
    </lineage>
</organism>
<comment type="subcellular location">
    <subcellularLocation>
        <location evidence="1">Cell membrane</location>
        <topology evidence="1">Multi-pass membrane protein</topology>
    </subcellularLocation>
</comment>
<proteinExistence type="predicted"/>
<dbReference type="RefSeq" id="WP_166644564.1">
    <property type="nucleotide sequence ID" value="NZ_SNZJ01000001.1"/>
</dbReference>
<feature type="domain" description="Cytochrome b561 bacterial/Ni-hydrogenase" evidence="7">
    <location>
        <begin position="6"/>
        <end position="184"/>
    </location>
</feature>
<dbReference type="SUPFAM" id="SSF81342">
    <property type="entry name" value="Transmembrane di-heme cytochromes"/>
    <property type="match status" value="1"/>
</dbReference>
<evidence type="ECO:0000256" key="3">
    <source>
        <dbReference type="ARBA" id="ARBA00022692"/>
    </source>
</evidence>
<feature type="transmembrane region" description="Helical" evidence="6">
    <location>
        <begin position="151"/>
        <end position="169"/>
    </location>
</feature>
<dbReference type="GO" id="GO:0005886">
    <property type="term" value="C:plasma membrane"/>
    <property type="evidence" value="ECO:0007669"/>
    <property type="project" value="UniProtKB-SubCell"/>
</dbReference>
<dbReference type="InterPro" id="IPR051542">
    <property type="entry name" value="Hydrogenase_cytochrome"/>
</dbReference>
<dbReference type="PANTHER" id="PTHR30485">
    <property type="entry name" value="NI/FE-HYDROGENASE 1 B-TYPE CYTOCHROME SUBUNIT"/>
    <property type="match status" value="1"/>
</dbReference>
<keyword evidence="4 6" id="KW-1133">Transmembrane helix</keyword>
<evidence type="ECO:0000256" key="2">
    <source>
        <dbReference type="ARBA" id="ARBA00022475"/>
    </source>
</evidence>
<dbReference type="EMBL" id="SNZJ01000001">
    <property type="protein sequence ID" value="TDR57400.1"/>
    <property type="molecule type" value="Genomic_DNA"/>
</dbReference>
<protein>
    <submittedName>
        <fullName evidence="8">Cytochrome b</fullName>
    </submittedName>
</protein>
<name>A0A4R6ZWX4_9GAMM</name>
<dbReference type="PANTHER" id="PTHR30485:SF2">
    <property type="entry name" value="BLL0597 PROTEIN"/>
    <property type="match status" value="1"/>
</dbReference>
<dbReference type="AlphaFoldDB" id="A0A4R6ZWX4"/>
<evidence type="ECO:0000259" key="7">
    <source>
        <dbReference type="Pfam" id="PF01292"/>
    </source>
</evidence>
<dbReference type="Proteomes" id="UP000295212">
    <property type="component" value="Unassembled WGS sequence"/>
</dbReference>
<accession>A0A4R6ZWX4</accession>
<feature type="transmembrane region" description="Helical" evidence="6">
    <location>
        <begin position="208"/>
        <end position="225"/>
    </location>
</feature>
<dbReference type="Pfam" id="PF01292">
    <property type="entry name" value="Ni_hydr_CYTB"/>
    <property type="match status" value="1"/>
</dbReference>
<evidence type="ECO:0000313" key="8">
    <source>
        <dbReference type="EMBL" id="TDR57400.1"/>
    </source>
</evidence>
<evidence type="ECO:0000256" key="5">
    <source>
        <dbReference type="ARBA" id="ARBA00023136"/>
    </source>
</evidence>
<feature type="transmembrane region" description="Helical" evidence="6">
    <location>
        <begin position="101"/>
        <end position="123"/>
    </location>
</feature>
<keyword evidence="3 6" id="KW-0812">Transmembrane</keyword>
<dbReference type="GO" id="GO:0020037">
    <property type="term" value="F:heme binding"/>
    <property type="evidence" value="ECO:0007669"/>
    <property type="project" value="TreeGrafter"/>
</dbReference>
<dbReference type="GO" id="GO:0009055">
    <property type="term" value="F:electron transfer activity"/>
    <property type="evidence" value="ECO:0007669"/>
    <property type="project" value="InterPro"/>
</dbReference>
<dbReference type="InterPro" id="IPR011577">
    <property type="entry name" value="Cyt_b561_bac/Ni-Hgenase"/>
</dbReference>
<feature type="transmembrane region" description="Helical" evidence="6">
    <location>
        <begin position="12"/>
        <end position="30"/>
    </location>
</feature>
<reference evidence="8 9" key="1">
    <citation type="submission" date="2019-03" db="EMBL/GenBank/DDBJ databases">
        <title>Genomic Encyclopedia of Type Strains, Phase III (KMG-III): the genomes of soil and plant-associated and newly described type strains.</title>
        <authorList>
            <person name="Whitman W."/>
        </authorList>
    </citation>
    <scope>NUCLEOTIDE SEQUENCE [LARGE SCALE GENOMIC DNA]</scope>
    <source>
        <strain evidence="8 9">CECT 5797</strain>
    </source>
</reference>
<dbReference type="GO" id="GO:0022904">
    <property type="term" value="P:respiratory electron transport chain"/>
    <property type="evidence" value="ECO:0007669"/>
    <property type="project" value="InterPro"/>
</dbReference>
<evidence type="ECO:0000256" key="1">
    <source>
        <dbReference type="ARBA" id="ARBA00004651"/>
    </source>
</evidence>
<gene>
    <name evidence="8" type="ORF">DFP85_101220</name>
</gene>
<keyword evidence="2" id="KW-1003">Cell membrane</keyword>
<feature type="transmembrane region" description="Helical" evidence="6">
    <location>
        <begin position="42"/>
        <end position="60"/>
    </location>
</feature>
<dbReference type="InterPro" id="IPR016174">
    <property type="entry name" value="Di-haem_cyt_TM"/>
</dbReference>
<evidence type="ECO:0000313" key="9">
    <source>
        <dbReference type="Proteomes" id="UP000295212"/>
    </source>
</evidence>